<dbReference type="InterPro" id="IPR015500">
    <property type="entry name" value="Peptidase_S8_subtilisin-rel"/>
</dbReference>
<feature type="domain" description="Peptidase S8/S53" evidence="6">
    <location>
        <begin position="78"/>
        <end position="363"/>
    </location>
</feature>
<dbReference type="PANTHER" id="PTHR43806:SF11">
    <property type="entry name" value="CEREVISIN-RELATED"/>
    <property type="match status" value="1"/>
</dbReference>
<name>A0AA38R6Q8_9PEZI</name>
<evidence type="ECO:0000256" key="2">
    <source>
        <dbReference type="ARBA" id="ARBA00022670"/>
    </source>
</evidence>
<keyword evidence="4" id="KW-0720">Serine protease</keyword>
<accession>A0AA38R6Q8</accession>
<feature type="chain" id="PRO_5041438809" description="Peptidase S8/S53 domain-containing protein" evidence="5">
    <location>
        <begin position="25"/>
        <end position="432"/>
    </location>
</feature>
<keyword evidence="2" id="KW-0645">Protease</keyword>
<evidence type="ECO:0000313" key="8">
    <source>
        <dbReference type="Proteomes" id="UP001174694"/>
    </source>
</evidence>
<keyword evidence="5" id="KW-0732">Signal</keyword>
<dbReference type="Proteomes" id="UP001174694">
    <property type="component" value="Unassembled WGS sequence"/>
</dbReference>
<dbReference type="Pfam" id="PF00082">
    <property type="entry name" value="Peptidase_S8"/>
    <property type="match status" value="1"/>
</dbReference>
<dbReference type="SUPFAM" id="SSF52743">
    <property type="entry name" value="Subtilisin-like"/>
    <property type="match status" value="1"/>
</dbReference>
<protein>
    <recommendedName>
        <fullName evidence="6">Peptidase S8/S53 domain-containing protein</fullName>
    </recommendedName>
</protein>
<dbReference type="InterPro" id="IPR036852">
    <property type="entry name" value="Peptidase_S8/S53_dom_sf"/>
</dbReference>
<comment type="similarity">
    <text evidence="1">Belongs to the peptidase S8 family.</text>
</comment>
<comment type="caution">
    <text evidence="7">The sequence shown here is derived from an EMBL/GenBank/DDBJ whole genome shotgun (WGS) entry which is preliminary data.</text>
</comment>
<dbReference type="GO" id="GO:0006508">
    <property type="term" value="P:proteolysis"/>
    <property type="evidence" value="ECO:0007669"/>
    <property type="project" value="UniProtKB-KW"/>
</dbReference>
<gene>
    <name evidence="7" type="ORF">NKR23_g9477</name>
</gene>
<dbReference type="Gene3D" id="3.40.50.200">
    <property type="entry name" value="Peptidase S8/S53 domain"/>
    <property type="match status" value="1"/>
</dbReference>
<evidence type="ECO:0000256" key="4">
    <source>
        <dbReference type="ARBA" id="ARBA00022825"/>
    </source>
</evidence>
<feature type="signal peptide" evidence="5">
    <location>
        <begin position="1"/>
        <end position="24"/>
    </location>
</feature>
<dbReference type="GO" id="GO:0004252">
    <property type="term" value="F:serine-type endopeptidase activity"/>
    <property type="evidence" value="ECO:0007669"/>
    <property type="project" value="InterPro"/>
</dbReference>
<dbReference type="CDD" id="cd00306">
    <property type="entry name" value="Peptidases_S8_S53"/>
    <property type="match status" value="1"/>
</dbReference>
<proteinExistence type="inferred from homology"/>
<dbReference type="PANTHER" id="PTHR43806">
    <property type="entry name" value="PEPTIDASE S8"/>
    <property type="match status" value="1"/>
</dbReference>
<evidence type="ECO:0000256" key="1">
    <source>
        <dbReference type="ARBA" id="ARBA00011073"/>
    </source>
</evidence>
<reference evidence="7" key="1">
    <citation type="submission" date="2022-07" db="EMBL/GenBank/DDBJ databases">
        <title>Fungi with potential for degradation of polypropylene.</title>
        <authorList>
            <person name="Gostincar C."/>
        </authorList>
    </citation>
    <scope>NUCLEOTIDE SEQUENCE</scope>
    <source>
        <strain evidence="7">EXF-13308</strain>
    </source>
</reference>
<dbReference type="AlphaFoldDB" id="A0AA38R6Q8"/>
<dbReference type="InterPro" id="IPR050131">
    <property type="entry name" value="Peptidase_S8_subtilisin-like"/>
</dbReference>
<dbReference type="PRINTS" id="PR00723">
    <property type="entry name" value="SUBTILISIN"/>
</dbReference>
<evidence type="ECO:0000256" key="3">
    <source>
        <dbReference type="ARBA" id="ARBA00022801"/>
    </source>
</evidence>
<evidence type="ECO:0000259" key="6">
    <source>
        <dbReference type="Pfam" id="PF00082"/>
    </source>
</evidence>
<keyword evidence="8" id="KW-1185">Reference proteome</keyword>
<keyword evidence="3" id="KW-0378">Hydrolase</keyword>
<dbReference type="InterPro" id="IPR000209">
    <property type="entry name" value="Peptidase_S8/S53_dom"/>
</dbReference>
<dbReference type="EMBL" id="JANBVO010000037">
    <property type="protein sequence ID" value="KAJ9136928.1"/>
    <property type="molecule type" value="Genomic_DNA"/>
</dbReference>
<organism evidence="7 8">
    <name type="scientific">Pleurostoma richardsiae</name>
    <dbReference type="NCBI Taxonomy" id="41990"/>
    <lineage>
        <taxon>Eukaryota</taxon>
        <taxon>Fungi</taxon>
        <taxon>Dikarya</taxon>
        <taxon>Ascomycota</taxon>
        <taxon>Pezizomycotina</taxon>
        <taxon>Sordariomycetes</taxon>
        <taxon>Sordariomycetidae</taxon>
        <taxon>Calosphaeriales</taxon>
        <taxon>Pleurostomataceae</taxon>
        <taxon>Pleurostoma</taxon>
    </lineage>
</organism>
<evidence type="ECO:0000313" key="7">
    <source>
        <dbReference type="EMBL" id="KAJ9136928.1"/>
    </source>
</evidence>
<sequence length="432" mass="47234">MQPFNYLTSLLSLAVFLSIVQSRAIRNETTWDSHSHDLQARAWVTEPGAEKHLCLLSSPLDYSNPNSGKYEYDNEAQGQGVSIVVIDTGFEYEALPQHFGTEPGNPRPLGTWSVPAEIRNPPMPDDQKAKGWRYTPDDMKDYAHPDPDTGKPAGHGTGMAILAAGLQNGVARKAGLYLIKAGYAIWDKKNKIVEDGFTTDAALTALMYVRDCLADGTLKPGKTVVLYTLSGNIDAITKTKGLPYYNWYHKQMKAVLQDLDSKGAVLVFSAGNGGIEDPFEPTTDYIPQTMAYADTPYVLVGSVNANGQLARHTSPGTTDVPLTVYAQGLNVRVWDVGMGDYAIDGGTSPAAAIAAGQVANFMNHPLFPTQFQYDPSDPPENSVGQRMKKWLRGPLAYQRVADGNKLDEPAQNYKYTVPENIPTIYNFIHGPQ</sequence>
<evidence type="ECO:0000256" key="5">
    <source>
        <dbReference type="SAM" id="SignalP"/>
    </source>
</evidence>